<dbReference type="HOGENOM" id="CLU_1482623_0_0_1"/>
<dbReference type="Proteomes" id="UP000016932">
    <property type="component" value="Unassembled WGS sequence"/>
</dbReference>
<feature type="compositionally biased region" description="Basic and acidic residues" evidence="1">
    <location>
        <begin position="74"/>
        <end position="86"/>
    </location>
</feature>
<protein>
    <submittedName>
        <fullName evidence="2">Uncharacterized protein</fullName>
    </submittedName>
</protein>
<gene>
    <name evidence="2" type="ORF">MYCFIDRAFT_84052</name>
</gene>
<name>M2ZEG2_PSEFD</name>
<organism evidence="2 3">
    <name type="scientific">Pseudocercospora fijiensis (strain CIRAD86)</name>
    <name type="common">Black leaf streak disease fungus</name>
    <name type="synonym">Mycosphaerella fijiensis</name>
    <dbReference type="NCBI Taxonomy" id="383855"/>
    <lineage>
        <taxon>Eukaryota</taxon>
        <taxon>Fungi</taxon>
        <taxon>Dikarya</taxon>
        <taxon>Ascomycota</taxon>
        <taxon>Pezizomycotina</taxon>
        <taxon>Dothideomycetes</taxon>
        <taxon>Dothideomycetidae</taxon>
        <taxon>Mycosphaerellales</taxon>
        <taxon>Mycosphaerellaceae</taxon>
        <taxon>Pseudocercospora</taxon>
    </lineage>
</organism>
<evidence type="ECO:0000256" key="1">
    <source>
        <dbReference type="SAM" id="MobiDB-lite"/>
    </source>
</evidence>
<feature type="region of interest" description="Disordered" evidence="1">
    <location>
        <begin position="74"/>
        <end position="182"/>
    </location>
</feature>
<evidence type="ECO:0000313" key="2">
    <source>
        <dbReference type="EMBL" id="EME77524.1"/>
    </source>
</evidence>
<keyword evidence="3" id="KW-1185">Reference proteome</keyword>
<feature type="compositionally biased region" description="Basic and acidic residues" evidence="1">
    <location>
        <begin position="102"/>
        <end position="115"/>
    </location>
</feature>
<dbReference type="KEGG" id="pfj:MYCFIDRAFT_84052"/>
<dbReference type="VEuPathDB" id="FungiDB:MYCFIDRAFT_84052"/>
<accession>M2ZEG2</accession>
<proteinExistence type="predicted"/>
<dbReference type="RefSeq" id="XP_007931954.1">
    <property type="nucleotide sequence ID" value="XM_007933763.1"/>
</dbReference>
<dbReference type="EMBL" id="KB446565">
    <property type="protein sequence ID" value="EME77524.1"/>
    <property type="molecule type" value="Genomic_DNA"/>
</dbReference>
<feature type="compositionally biased region" description="Basic and acidic residues" evidence="1">
    <location>
        <begin position="168"/>
        <end position="182"/>
    </location>
</feature>
<evidence type="ECO:0000313" key="3">
    <source>
        <dbReference type="Proteomes" id="UP000016932"/>
    </source>
</evidence>
<reference evidence="2 3" key="1">
    <citation type="journal article" date="2012" name="PLoS Pathog.">
        <title>Diverse lifestyles and strategies of plant pathogenesis encoded in the genomes of eighteen Dothideomycetes fungi.</title>
        <authorList>
            <person name="Ohm R.A."/>
            <person name="Feau N."/>
            <person name="Henrissat B."/>
            <person name="Schoch C.L."/>
            <person name="Horwitz B.A."/>
            <person name="Barry K.W."/>
            <person name="Condon B.J."/>
            <person name="Copeland A.C."/>
            <person name="Dhillon B."/>
            <person name="Glaser F."/>
            <person name="Hesse C.N."/>
            <person name="Kosti I."/>
            <person name="LaButti K."/>
            <person name="Lindquist E.A."/>
            <person name="Lucas S."/>
            <person name="Salamov A.A."/>
            <person name="Bradshaw R.E."/>
            <person name="Ciuffetti L."/>
            <person name="Hamelin R.C."/>
            <person name="Kema G.H.J."/>
            <person name="Lawrence C."/>
            <person name="Scott J.A."/>
            <person name="Spatafora J.W."/>
            <person name="Turgeon B.G."/>
            <person name="de Wit P.J.G.M."/>
            <person name="Zhong S."/>
            <person name="Goodwin S.B."/>
            <person name="Grigoriev I.V."/>
        </authorList>
    </citation>
    <scope>NUCLEOTIDE SEQUENCE [LARGE SCALE GENOMIC DNA]</scope>
    <source>
        <strain evidence="2 3">CIRAD86</strain>
    </source>
</reference>
<sequence>MADANFSRYAQRANDSAFLIAIRALRREMAAYEEQHPPAMNEERKKAVAAETTAFLGEFEASLMQLQRREISEGGHDLKGLKREEFGGEEQATIARRSREKKSKDLVKGHKRDEFCGEDPAAVGRRNREKKSMDVVKGHKRHECDGEEQATVGRGSREKSMGAATCAEVRKGEKSVRIEKES</sequence>
<dbReference type="GeneID" id="19342140"/>
<dbReference type="AlphaFoldDB" id="M2ZEG2"/>